<proteinExistence type="predicted"/>
<dbReference type="EMBL" id="JAQIZT010000013">
    <property type="protein sequence ID" value="KAJ6974497.1"/>
    <property type="molecule type" value="Genomic_DNA"/>
</dbReference>
<keyword evidence="2" id="KW-1185">Reference proteome</keyword>
<name>A0AAD6Q0J2_9ROSI</name>
<comment type="caution">
    <text evidence="1">The sequence shown here is derived from an EMBL/GenBank/DDBJ whole genome shotgun (WGS) entry which is preliminary data.</text>
</comment>
<gene>
    <name evidence="1" type="ORF">NC653_030561</name>
</gene>
<dbReference type="Proteomes" id="UP001164929">
    <property type="component" value="Chromosome 13"/>
</dbReference>
<dbReference type="AlphaFoldDB" id="A0AAD6Q0J2"/>
<accession>A0AAD6Q0J2</accession>
<evidence type="ECO:0000313" key="1">
    <source>
        <dbReference type="EMBL" id="KAJ6974497.1"/>
    </source>
</evidence>
<reference evidence="1" key="1">
    <citation type="journal article" date="2023" name="Mol. Ecol. Resour.">
        <title>Chromosome-level genome assembly of a triploid poplar Populus alba 'Berolinensis'.</title>
        <authorList>
            <person name="Chen S."/>
            <person name="Yu Y."/>
            <person name="Wang X."/>
            <person name="Wang S."/>
            <person name="Zhang T."/>
            <person name="Zhou Y."/>
            <person name="He R."/>
            <person name="Meng N."/>
            <person name="Wang Y."/>
            <person name="Liu W."/>
            <person name="Liu Z."/>
            <person name="Liu J."/>
            <person name="Guo Q."/>
            <person name="Huang H."/>
            <person name="Sederoff R.R."/>
            <person name="Wang G."/>
            <person name="Qu G."/>
            <person name="Chen S."/>
        </authorList>
    </citation>
    <scope>NUCLEOTIDE SEQUENCE</scope>
    <source>
        <strain evidence="1">SC-2020</strain>
    </source>
</reference>
<sequence>MGPKKVNMEEDNSSSRAVRTERTILSPFTKEYRVLAADSGIRLFLEGSLRQNESPNNSSMKGLAEPRFTLSRTRAFSMRYEICLGIESHSKSLENIDTAKRLAVSTVTNCSRVKYLERTVQQNMYPESLAMQLQVLCDINKQHKVWRSAVAA</sequence>
<evidence type="ECO:0000313" key="2">
    <source>
        <dbReference type="Proteomes" id="UP001164929"/>
    </source>
</evidence>
<organism evidence="1 2">
    <name type="scientific">Populus alba x Populus x berolinensis</name>
    <dbReference type="NCBI Taxonomy" id="444605"/>
    <lineage>
        <taxon>Eukaryota</taxon>
        <taxon>Viridiplantae</taxon>
        <taxon>Streptophyta</taxon>
        <taxon>Embryophyta</taxon>
        <taxon>Tracheophyta</taxon>
        <taxon>Spermatophyta</taxon>
        <taxon>Magnoliopsida</taxon>
        <taxon>eudicotyledons</taxon>
        <taxon>Gunneridae</taxon>
        <taxon>Pentapetalae</taxon>
        <taxon>rosids</taxon>
        <taxon>fabids</taxon>
        <taxon>Malpighiales</taxon>
        <taxon>Salicaceae</taxon>
        <taxon>Saliceae</taxon>
        <taxon>Populus</taxon>
    </lineage>
</organism>
<protein>
    <submittedName>
        <fullName evidence="1">Uncharacterized protein</fullName>
    </submittedName>
</protein>